<evidence type="ECO:0000313" key="13">
    <source>
        <dbReference type="Proteomes" id="UP000199649"/>
    </source>
</evidence>
<dbReference type="CDD" id="cd18787">
    <property type="entry name" value="SF2_C_DEAD"/>
    <property type="match status" value="1"/>
</dbReference>
<comment type="similarity">
    <text evidence="5 7">Belongs to the DEAD box helicase family.</text>
</comment>
<dbReference type="SMART" id="SM00487">
    <property type="entry name" value="DEXDc"/>
    <property type="match status" value="1"/>
</dbReference>
<dbReference type="SUPFAM" id="SSF52540">
    <property type="entry name" value="P-loop containing nucleoside triphosphate hydrolases"/>
    <property type="match status" value="1"/>
</dbReference>
<dbReference type="Pfam" id="PF00270">
    <property type="entry name" value="DEAD"/>
    <property type="match status" value="1"/>
</dbReference>
<dbReference type="InterPro" id="IPR044742">
    <property type="entry name" value="DEAD/DEAH_RhlB"/>
</dbReference>
<evidence type="ECO:0000256" key="6">
    <source>
        <dbReference type="PROSITE-ProRule" id="PRU00552"/>
    </source>
</evidence>
<dbReference type="Gene3D" id="3.40.50.300">
    <property type="entry name" value="P-loop containing nucleotide triphosphate hydrolases"/>
    <property type="match status" value="2"/>
</dbReference>
<keyword evidence="4 7" id="KW-0067">ATP-binding</keyword>
<keyword evidence="13" id="KW-1185">Reference proteome</keyword>
<reference evidence="13" key="1">
    <citation type="submission" date="2016-10" db="EMBL/GenBank/DDBJ databases">
        <authorList>
            <person name="Varghese N."/>
            <person name="Submissions S."/>
        </authorList>
    </citation>
    <scope>NUCLEOTIDE SEQUENCE [LARGE SCALE GENOMIC DNA]</scope>
    <source>
        <strain evidence="13">DSM 22965</strain>
    </source>
</reference>
<gene>
    <name evidence="12" type="ORF">SAMN04489719_0611</name>
</gene>
<dbReference type="SMART" id="SM00490">
    <property type="entry name" value="HELICc"/>
    <property type="match status" value="1"/>
</dbReference>
<evidence type="ECO:0000256" key="5">
    <source>
        <dbReference type="ARBA" id="ARBA00038437"/>
    </source>
</evidence>
<feature type="compositionally biased region" description="Low complexity" evidence="8">
    <location>
        <begin position="466"/>
        <end position="477"/>
    </location>
</feature>
<feature type="region of interest" description="Disordered" evidence="8">
    <location>
        <begin position="385"/>
        <end position="527"/>
    </location>
</feature>
<keyword evidence="1 7" id="KW-0547">Nucleotide-binding</keyword>
<feature type="domain" description="Helicase C-terminal" evidence="10">
    <location>
        <begin position="247"/>
        <end position="399"/>
    </location>
</feature>
<protein>
    <submittedName>
        <fullName evidence="12">Superfamily II DNA and RNA helicase</fullName>
    </submittedName>
</protein>
<dbReference type="GO" id="GO:0003724">
    <property type="term" value="F:RNA helicase activity"/>
    <property type="evidence" value="ECO:0007669"/>
    <property type="project" value="InterPro"/>
</dbReference>
<evidence type="ECO:0000256" key="4">
    <source>
        <dbReference type="ARBA" id="ARBA00022840"/>
    </source>
</evidence>
<keyword evidence="3 7" id="KW-0347">Helicase</keyword>
<dbReference type="InterPro" id="IPR014014">
    <property type="entry name" value="RNA_helicase_DEAD_Q_motif"/>
</dbReference>
<proteinExistence type="inferred from homology"/>
<keyword evidence="2 7" id="KW-0378">Hydrolase</keyword>
<evidence type="ECO:0000256" key="1">
    <source>
        <dbReference type="ARBA" id="ARBA00022741"/>
    </source>
</evidence>
<dbReference type="InterPro" id="IPR014001">
    <property type="entry name" value="Helicase_ATP-bd"/>
</dbReference>
<feature type="domain" description="DEAD-box RNA helicase Q" evidence="11">
    <location>
        <begin position="17"/>
        <end position="45"/>
    </location>
</feature>
<dbReference type="GO" id="GO:0016787">
    <property type="term" value="F:hydrolase activity"/>
    <property type="evidence" value="ECO:0007669"/>
    <property type="project" value="UniProtKB-KW"/>
</dbReference>
<dbReference type="GO" id="GO:0005829">
    <property type="term" value="C:cytosol"/>
    <property type="evidence" value="ECO:0007669"/>
    <property type="project" value="TreeGrafter"/>
</dbReference>
<dbReference type="PANTHER" id="PTHR47959">
    <property type="entry name" value="ATP-DEPENDENT RNA HELICASE RHLE-RELATED"/>
    <property type="match status" value="1"/>
</dbReference>
<evidence type="ECO:0000313" key="12">
    <source>
        <dbReference type="EMBL" id="SDR74043.1"/>
    </source>
</evidence>
<dbReference type="AlphaFoldDB" id="A0A1H1LHN1"/>
<dbReference type="Proteomes" id="UP000199649">
    <property type="component" value="Chromosome I"/>
</dbReference>
<accession>A0A1H1LHN1</accession>
<dbReference type="EMBL" id="LT629734">
    <property type="protein sequence ID" value="SDR74043.1"/>
    <property type="molecule type" value="Genomic_DNA"/>
</dbReference>
<sequence length="527" mass="56971">MPPVRLPEQKNRRNIPLTFHDLSIDADMVQALADRGILDPFPIQQQTIPLALSGQDIIGQAKTGTGKTFAFGLPLAQRLGAEPEHGVQALIVVPTRELAVQVTEDMELITSNRPTTVVSIYGGKAYEGQIDQLKAGAQIVVGTPGRLLDLVQQRILDLSNVKEMVLDEADRMLDLGFLPDVEKLFSKVPAVRHTMLFSATMPGAIVALARRFMSRPLHIRATDVDETIAQANIQHIVYRAHALDKDEVVSRILQAEGRGKTVVFTRTKRAASRLTEELVDRGFAAAAVHGDMSQEARERAMAQFKAGKKDVLIATDVAARGIDVDDVTHVINHTIPEDEKAYLHRVGRTGRAGRTGIAVTFVDWDDLHKWALIDRALEFGRPEPVETYSSSPHLYTDLGIPEGAKGRLQPTPPHKEAKREGVARGSRDGGSRGPREERAGVERPEGERPRRRRRGGRGRSGGEGQGPADASAPAEAGSEGRAEGRGTHDGGGAEHHDGNAAPRRRRRRRSGGGGAGGAAGAAQAPRA</sequence>
<name>A0A1H1LHN1_9MICO</name>
<feature type="compositionally biased region" description="Basic and acidic residues" evidence="8">
    <location>
        <begin position="413"/>
        <end position="448"/>
    </location>
</feature>
<dbReference type="InterPro" id="IPR027417">
    <property type="entry name" value="P-loop_NTPase"/>
</dbReference>
<feature type="compositionally biased region" description="Basic and acidic residues" evidence="8">
    <location>
        <begin position="478"/>
        <end position="498"/>
    </location>
</feature>
<dbReference type="CDD" id="cd00268">
    <property type="entry name" value="DEADc"/>
    <property type="match status" value="1"/>
</dbReference>
<dbReference type="PROSITE" id="PS51192">
    <property type="entry name" value="HELICASE_ATP_BIND_1"/>
    <property type="match status" value="1"/>
</dbReference>
<dbReference type="InterPro" id="IPR000629">
    <property type="entry name" value="RNA-helicase_DEAD-box_CS"/>
</dbReference>
<evidence type="ECO:0000259" key="10">
    <source>
        <dbReference type="PROSITE" id="PS51194"/>
    </source>
</evidence>
<dbReference type="STRING" id="684552.SAMN04489719_0611"/>
<dbReference type="PROSITE" id="PS51194">
    <property type="entry name" value="HELICASE_CTER"/>
    <property type="match status" value="1"/>
</dbReference>
<dbReference type="InterPro" id="IPR050079">
    <property type="entry name" value="DEAD_box_RNA_helicase"/>
</dbReference>
<dbReference type="GO" id="GO:0005524">
    <property type="term" value="F:ATP binding"/>
    <property type="evidence" value="ECO:0007669"/>
    <property type="project" value="UniProtKB-KW"/>
</dbReference>
<dbReference type="InterPro" id="IPR001650">
    <property type="entry name" value="Helicase_C-like"/>
</dbReference>
<dbReference type="GO" id="GO:0003676">
    <property type="term" value="F:nucleic acid binding"/>
    <property type="evidence" value="ECO:0007669"/>
    <property type="project" value="InterPro"/>
</dbReference>
<evidence type="ECO:0000256" key="3">
    <source>
        <dbReference type="ARBA" id="ARBA00022806"/>
    </source>
</evidence>
<evidence type="ECO:0000256" key="2">
    <source>
        <dbReference type="ARBA" id="ARBA00022801"/>
    </source>
</evidence>
<dbReference type="PANTHER" id="PTHR47959:SF13">
    <property type="entry name" value="ATP-DEPENDENT RNA HELICASE RHLE"/>
    <property type="match status" value="1"/>
</dbReference>
<evidence type="ECO:0000259" key="11">
    <source>
        <dbReference type="PROSITE" id="PS51195"/>
    </source>
</evidence>
<feature type="domain" description="Helicase ATP-binding" evidence="9">
    <location>
        <begin position="48"/>
        <end position="219"/>
    </location>
</feature>
<dbReference type="PROSITE" id="PS00039">
    <property type="entry name" value="DEAD_ATP_HELICASE"/>
    <property type="match status" value="1"/>
</dbReference>
<organism evidence="12 13">
    <name type="scientific">Agrococcus carbonis</name>
    <dbReference type="NCBI Taxonomy" id="684552"/>
    <lineage>
        <taxon>Bacteria</taxon>
        <taxon>Bacillati</taxon>
        <taxon>Actinomycetota</taxon>
        <taxon>Actinomycetes</taxon>
        <taxon>Micrococcales</taxon>
        <taxon>Microbacteriaceae</taxon>
        <taxon>Agrococcus</taxon>
    </lineage>
</organism>
<evidence type="ECO:0000256" key="8">
    <source>
        <dbReference type="SAM" id="MobiDB-lite"/>
    </source>
</evidence>
<feature type="short sequence motif" description="Q motif" evidence="6">
    <location>
        <begin position="17"/>
        <end position="45"/>
    </location>
</feature>
<dbReference type="PROSITE" id="PS51195">
    <property type="entry name" value="Q_MOTIF"/>
    <property type="match status" value="1"/>
</dbReference>
<evidence type="ECO:0000259" key="9">
    <source>
        <dbReference type="PROSITE" id="PS51192"/>
    </source>
</evidence>
<dbReference type="InterPro" id="IPR011545">
    <property type="entry name" value="DEAD/DEAH_box_helicase_dom"/>
</dbReference>
<dbReference type="Pfam" id="PF00271">
    <property type="entry name" value="Helicase_C"/>
    <property type="match status" value="1"/>
</dbReference>
<evidence type="ECO:0000256" key="7">
    <source>
        <dbReference type="RuleBase" id="RU000492"/>
    </source>
</evidence>